<organism evidence="2 3">
    <name type="scientific">Liparis tanakae</name>
    <name type="common">Tanaka's snailfish</name>
    <dbReference type="NCBI Taxonomy" id="230148"/>
    <lineage>
        <taxon>Eukaryota</taxon>
        <taxon>Metazoa</taxon>
        <taxon>Chordata</taxon>
        <taxon>Craniata</taxon>
        <taxon>Vertebrata</taxon>
        <taxon>Euteleostomi</taxon>
        <taxon>Actinopterygii</taxon>
        <taxon>Neopterygii</taxon>
        <taxon>Teleostei</taxon>
        <taxon>Neoteleostei</taxon>
        <taxon>Acanthomorphata</taxon>
        <taxon>Eupercaria</taxon>
        <taxon>Perciformes</taxon>
        <taxon>Cottioidei</taxon>
        <taxon>Cottales</taxon>
        <taxon>Liparidae</taxon>
        <taxon>Liparis</taxon>
    </lineage>
</organism>
<feature type="compositionally biased region" description="Basic residues" evidence="1">
    <location>
        <begin position="10"/>
        <end position="21"/>
    </location>
</feature>
<dbReference type="AlphaFoldDB" id="A0A4Z2II28"/>
<protein>
    <submittedName>
        <fullName evidence="2">Uncharacterized protein</fullName>
    </submittedName>
</protein>
<reference evidence="2 3" key="1">
    <citation type="submission" date="2019-03" db="EMBL/GenBank/DDBJ databases">
        <title>First draft genome of Liparis tanakae, snailfish: a comprehensive survey of snailfish specific genes.</title>
        <authorList>
            <person name="Kim W."/>
            <person name="Song I."/>
            <person name="Jeong J.-H."/>
            <person name="Kim D."/>
            <person name="Kim S."/>
            <person name="Ryu S."/>
            <person name="Song J.Y."/>
            <person name="Lee S.K."/>
        </authorList>
    </citation>
    <scope>NUCLEOTIDE SEQUENCE [LARGE SCALE GENOMIC DNA]</scope>
    <source>
        <tissue evidence="2">Muscle</tissue>
    </source>
</reference>
<name>A0A4Z2II28_9TELE</name>
<accession>A0A4Z2II28</accession>
<evidence type="ECO:0000256" key="1">
    <source>
        <dbReference type="SAM" id="MobiDB-lite"/>
    </source>
</evidence>
<evidence type="ECO:0000313" key="2">
    <source>
        <dbReference type="EMBL" id="TNN77427.1"/>
    </source>
</evidence>
<feature type="region of interest" description="Disordered" evidence="1">
    <location>
        <begin position="1"/>
        <end position="38"/>
    </location>
</feature>
<gene>
    <name evidence="2" type="ORF">EYF80_012391</name>
</gene>
<dbReference type="Proteomes" id="UP000314294">
    <property type="component" value="Unassembled WGS sequence"/>
</dbReference>
<proteinExistence type="predicted"/>
<sequence length="88" mass="9690">MEISPAPSKARMKRDTRKATKVIHSTEEPVPSAHSREINTAPPASLEQAIVLCLVLASVVLEAFLYKSVEQCCISKPPLGRFYGRLLL</sequence>
<dbReference type="EMBL" id="SRLO01000083">
    <property type="protein sequence ID" value="TNN77427.1"/>
    <property type="molecule type" value="Genomic_DNA"/>
</dbReference>
<keyword evidence="3" id="KW-1185">Reference proteome</keyword>
<evidence type="ECO:0000313" key="3">
    <source>
        <dbReference type="Proteomes" id="UP000314294"/>
    </source>
</evidence>
<comment type="caution">
    <text evidence="2">The sequence shown here is derived from an EMBL/GenBank/DDBJ whole genome shotgun (WGS) entry which is preliminary data.</text>
</comment>